<dbReference type="InterPro" id="IPR028971">
    <property type="entry name" value="NAD-GDH_cat"/>
</dbReference>
<dbReference type="Pfam" id="PF21074">
    <property type="entry name" value="GDH_C"/>
    <property type="match status" value="2"/>
</dbReference>
<reference evidence="5" key="1">
    <citation type="submission" date="2015-02" db="EMBL/GenBank/DDBJ databases">
        <title>Draft Genome of Frankia sp. CpI1-S.</title>
        <authorList>
            <person name="Oshone R.T."/>
            <person name="Ngom M."/>
            <person name="Ghodhbane-Gtari F."/>
            <person name="Gtari M."/>
            <person name="Morris K."/>
            <person name="Thomas K."/>
            <person name="Sen A."/>
            <person name="Tisa L.S."/>
        </authorList>
    </citation>
    <scope>NUCLEOTIDE SEQUENCE [LARGE SCALE GENOMIC DNA]</scope>
    <source>
        <strain evidence="5">CpI1-S</strain>
    </source>
</reference>
<evidence type="ECO:0000256" key="1">
    <source>
        <dbReference type="SAM" id="MobiDB-lite"/>
    </source>
</evidence>
<feature type="region of interest" description="Disordered" evidence="1">
    <location>
        <begin position="1"/>
        <end position="28"/>
    </location>
</feature>
<feature type="compositionally biased region" description="Low complexity" evidence="1">
    <location>
        <begin position="1"/>
        <end position="24"/>
    </location>
</feature>
<feature type="domain" description="NAD-specific glutamate dehydrogenase C-terminal" evidence="3">
    <location>
        <begin position="901"/>
        <end position="1110"/>
    </location>
</feature>
<gene>
    <name evidence="4" type="ORF">FF36_02604</name>
</gene>
<comment type="caution">
    <text evidence="4">The sequence shown here is derived from an EMBL/GenBank/DDBJ whole genome shotgun (WGS) entry which is preliminary data.</text>
</comment>
<dbReference type="Gene3D" id="3.40.50.720">
    <property type="entry name" value="NAD(P)-binding Rossmann-like Domain"/>
    <property type="match status" value="1"/>
</dbReference>
<dbReference type="InterPro" id="IPR049056">
    <property type="entry name" value="NAD_Glu_DH_HM3"/>
</dbReference>
<dbReference type="GO" id="GO:0004069">
    <property type="term" value="F:L-aspartate:2-oxoglutarate aminotransferase activity"/>
    <property type="evidence" value="ECO:0007669"/>
    <property type="project" value="InterPro"/>
</dbReference>
<sequence length="1119" mass="119713">MSASIGSAARAARAASDPASGRPAAADEARAALATQGAPGLAVRRVDDNCPLSLWLAWRGAGPPLADVVPMLANLGLRAEDQHPLESAGPGDGCATGDTVSVDEYRILGPPELATQALAQVGELGETLRAIWAGQADSDPLDRLVLTAGLAAGEVALLRALLRYLLHAGLPLSEAYGHRLLTAGASFARDLVALFHARMRPGAEDPDGAAELAASLDRDLDTVAGVDEDLLLTRLRDVVLAVVRTTYYLPGEALAVKLDPGRLRWLPRPLPAAEVFVSTARFDALHLRAGLVARGGIRWSDRTEDLRAEIAGLMKAQRVKNALIVPDGAKGGYVLRRPPDDPRRREAEGRACYAVFIRALLALTDNRVDGVTVRRPGLVCHDGEDSYLVVAADKGTARFSDLANAIAVESGYWLGDAFASGGRTGYDHKALGITARGVWESVRRHFAELGVDADGEPITVVGIGDMSGDVFGNGLLQSDQLRLVAAFDHRHLFLDPDPDPDRSYAERRRLAALPTSSWDDYDRSVLSAGGGVFPLSARRVPLSPQIRARLRVDAECLTVDELIRSILRAPVDLLWNGGIGTWVKASREDHHAVGDKARDRCRVDASELRVRVVAEGGNLGLTEAARVEYCLAGGRCNTDFIDNSAGVDCSDREVNLKIGLAAAGRVPGPIGGSSPGTAPVDPSGRDDLLAAATGEVVQLVLADSARQVLSLSVSERQAAVSVEGMARLTGHLVSAGILDPSVDPVPDQEVMRARMGRGPVLTRPEIAILHAYGKREVFGELVGSDLLAEPATAETLDAYLPATLRPLIGPRFDRHPLWRAIAASQLANDLVDRVGAGFLFRLEELTGAPPVDGVRAFLITRDLFGLAWVWEAVDGHHQPAAGTPCRGRRRGDVPGGDRVDAAVEALLRCRMLQEYAAQWLLRRRPRPLDLTAETMRYYDGVSEVAMALPETLRRLGAREELDAIETVRRRLLGAGLPLRAAEQVARLKVMVNALDIVDVALQHDIAVTEVLTEYFDLGVRLGLGRLTTRIVDRPGDSYWETMAKASLRSKLASSHARLVEALLARAGGDLDTAVKRAARSGGVSRVRAVVDEVVEAPEVTSAMVAAVVLRLDDLADLVP</sequence>
<dbReference type="InterPro" id="IPR036291">
    <property type="entry name" value="NAD(P)-bd_dom_sf"/>
</dbReference>
<dbReference type="Pfam" id="PF21078">
    <property type="entry name" value="GDH_HM3"/>
    <property type="match status" value="1"/>
</dbReference>
<dbReference type="GO" id="GO:0006538">
    <property type="term" value="P:L-glutamate catabolic process"/>
    <property type="evidence" value="ECO:0007669"/>
    <property type="project" value="InterPro"/>
</dbReference>
<dbReference type="EC" id="1.4.1.2" evidence="4"/>
<feature type="domain" description="NAD-glutamate dehydrogenase catalytic" evidence="2">
    <location>
        <begin position="216"/>
        <end position="713"/>
    </location>
</feature>
<dbReference type="PATRIC" id="fig|1502723.3.peg.1722"/>
<dbReference type="InterPro" id="IPR048381">
    <property type="entry name" value="GDH_C"/>
</dbReference>
<name>A0A0D8BGA4_9ACTN</name>
<dbReference type="Proteomes" id="UP000032545">
    <property type="component" value="Unassembled WGS sequence"/>
</dbReference>
<dbReference type="PANTHER" id="PTHR43403:SF1">
    <property type="entry name" value="NAD-SPECIFIC GLUTAMATE DEHYDROGENASE"/>
    <property type="match status" value="1"/>
</dbReference>
<dbReference type="InterPro" id="IPR007780">
    <property type="entry name" value="NAD_Glu_DH_bac"/>
</dbReference>
<evidence type="ECO:0000313" key="4">
    <source>
        <dbReference type="EMBL" id="KJE23004.1"/>
    </source>
</evidence>
<reference evidence="4 5" key="2">
    <citation type="journal article" date="2016" name="Genome Announc.">
        <title>Permanent Draft Genome Sequences for Two Variants of Frankia sp. Strain CpI1, the First Frankia Strain Isolated from Root Nodules of Comptonia peregrina.</title>
        <authorList>
            <person name="Oshone R."/>
            <person name="Hurst S.G.IV."/>
            <person name="Abebe-Akele F."/>
            <person name="Simpson S."/>
            <person name="Morris K."/>
            <person name="Thomas W.K."/>
            <person name="Tisa L.S."/>
        </authorList>
    </citation>
    <scope>NUCLEOTIDE SEQUENCE [LARGE SCALE GENOMIC DNA]</scope>
    <source>
        <strain evidence="5">CpI1-S</strain>
    </source>
</reference>
<dbReference type="OrthoDB" id="9758052at2"/>
<evidence type="ECO:0000259" key="2">
    <source>
        <dbReference type="Pfam" id="PF05088"/>
    </source>
</evidence>
<evidence type="ECO:0000313" key="5">
    <source>
        <dbReference type="Proteomes" id="UP000032545"/>
    </source>
</evidence>
<dbReference type="Pfam" id="PF05088">
    <property type="entry name" value="Bac_GDH_CD"/>
    <property type="match status" value="1"/>
</dbReference>
<dbReference type="SUPFAM" id="SSF51735">
    <property type="entry name" value="NAD(P)-binding Rossmann-fold domains"/>
    <property type="match status" value="1"/>
</dbReference>
<keyword evidence="5" id="KW-1185">Reference proteome</keyword>
<dbReference type="AlphaFoldDB" id="A0A0D8BGA4"/>
<dbReference type="EMBL" id="JYFN01000017">
    <property type="protein sequence ID" value="KJE23004.1"/>
    <property type="molecule type" value="Genomic_DNA"/>
</dbReference>
<dbReference type="InterPro" id="IPR046346">
    <property type="entry name" value="Aminoacid_DH-like_N_sf"/>
</dbReference>
<dbReference type="SUPFAM" id="SSF53223">
    <property type="entry name" value="Aminoacid dehydrogenase-like, N-terminal domain"/>
    <property type="match status" value="1"/>
</dbReference>
<evidence type="ECO:0000259" key="3">
    <source>
        <dbReference type="Pfam" id="PF21074"/>
    </source>
</evidence>
<protein>
    <submittedName>
        <fullName evidence="4">Bacterial NAD-glutamate dehydrogenase</fullName>
        <ecNumber evidence="4">1.4.1.2</ecNumber>
    </submittedName>
</protein>
<dbReference type="PANTHER" id="PTHR43403">
    <property type="entry name" value="NAD-SPECIFIC GLUTAMATE DEHYDROGENASE"/>
    <property type="match status" value="1"/>
</dbReference>
<feature type="domain" description="NAD-specific glutamate dehydrogenase C-terminal" evidence="3">
    <location>
        <begin position="760"/>
        <end position="875"/>
    </location>
</feature>
<keyword evidence="4" id="KW-0560">Oxidoreductase</keyword>
<dbReference type="RefSeq" id="WP_044885263.1">
    <property type="nucleotide sequence ID" value="NZ_JYFN01000017.1"/>
</dbReference>
<proteinExistence type="predicted"/>
<dbReference type="GO" id="GO:0004352">
    <property type="term" value="F:glutamate dehydrogenase (NAD+) activity"/>
    <property type="evidence" value="ECO:0007669"/>
    <property type="project" value="UniProtKB-EC"/>
</dbReference>
<organism evidence="4 5">
    <name type="scientific">Frankia torreyi</name>
    <dbReference type="NCBI Taxonomy" id="1856"/>
    <lineage>
        <taxon>Bacteria</taxon>
        <taxon>Bacillati</taxon>
        <taxon>Actinomycetota</taxon>
        <taxon>Actinomycetes</taxon>
        <taxon>Frankiales</taxon>
        <taxon>Frankiaceae</taxon>
        <taxon>Frankia</taxon>
    </lineage>
</organism>
<accession>A0A0D8BGA4</accession>